<dbReference type="PaxDb" id="3708-A0A078FZ38"/>
<dbReference type="EMBL" id="LK032084">
    <property type="protein sequence ID" value="CDY18316.1"/>
    <property type="molecule type" value="Genomic_DNA"/>
</dbReference>
<evidence type="ECO:0000256" key="1">
    <source>
        <dbReference type="SAM" id="Phobius"/>
    </source>
</evidence>
<evidence type="ECO:0000313" key="3">
    <source>
        <dbReference type="Proteomes" id="UP000028999"/>
    </source>
</evidence>
<dbReference type="Gramene" id="CDX95402">
    <property type="protein sequence ID" value="CDX95402"/>
    <property type="gene ID" value="GSBRNA2T00101129001"/>
</dbReference>
<keyword evidence="1" id="KW-0812">Transmembrane</keyword>
<reference evidence="2 3" key="1">
    <citation type="journal article" date="2014" name="Science">
        <title>Plant genetics. Early allopolyploid evolution in the post-Neolithic Brassica napus oilseed genome.</title>
        <authorList>
            <person name="Chalhoub B."/>
            <person name="Denoeud F."/>
            <person name="Liu S."/>
            <person name="Parkin I.A."/>
            <person name="Tang H."/>
            <person name="Wang X."/>
            <person name="Chiquet J."/>
            <person name="Belcram H."/>
            <person name="Tong C."/>
            <person name="Samans B."/>
            <person name="Correa M."/>
            <person name="Da Silva C."/>
            <person name="Just J."/>
            <person name="Falentin C."/>
            <person name="Koh C.S."/>
            <person name="Le Clainche I."/>
            <person name="Bernard M."/>
            <person name="Bento P."/>
            <person name="Noel B."/>
            <person name="Labadie K."/>
            <person name="Alberti A."/>
            <person name="Charles M."/>
            <person name="Arnaud D."/>
            <person name="Guo H."/>
            <person name="Daviaud C."/>
            <person name="Alamery S."/>
            <person name="Jabbari K."/>
            <person name="Zhao M."/>
            <person name="Edger P.P."/>
            <person name="Chelaifa H."/>
            <person name="Tack D."/>
            <person name="Lassalle G."/>
            <person name="Mestiri I."/>
            <person name="Schnel N."/>
            <person name="Le Paslier M.C."/>
            <person name="Fan G."/>
            <person name="Renault V."/>
            <person name="Bayer P.E."/>
            <person name="Golicz A.A."/>
            <person name="Manoli S."/>
            <person name="Lee T.H."/>
            <person name="Thi V.H."/>
            <person name="Chalabi S."/>
            <person name="Hu Q."/>
            <person name="Fan C."/>
            <person name="Tollenaere R."/>
            <person name="Lu Y."/>
            <person name="Battail C."/>
            <person name="Shen J."/>
            <person name="Sidebottom C.H."/>
            <person name="Wang X."/>
            <person name="Canaguier A."/>
            <person name="Chauveau A."/>
            <person name="Berard A."/>
            <person name="Deniot G."/>
            <person name="Guan M."/>
            <person name="Liu Z."/>
            <person name="Sun F."/>
            <person name="Lim Y.P."/>
            <person name="Lyons E."/>
            <person name="Town C.D."/>
            <person name="Bancroft I."/>
            <person name="Wang X."/>
            <person name="Meng J."/>
            <person name="Ma J."/>
            <person name="Pires J.C."/>
            <person name="King G.J."/>
            <person name="Brunel D."/>
            <person name="Delourme R."/>
            <person name="Renard M."/>
            <person name="Aury J.M."/>
            <person name="Adams K.L."/>
            <person name="Batley J."/>
            <person name="Snowdon R.J."/>
            <person name="Tost J."/>
            <person name="Edwards D."/>
            <person name="Zhou Y."/>
            <person name="Hua W."/>
            <person name="Sharpe A.G."/>
            <person name="Paterson A.H."/>
            <person name="Guan C."/>
            <person name="Wincker P."/>
        </authorList>
    </citation>
    <scope>NUCLEOTIDE SEQUENCE [LARGE SCALE GENOMIC DNA]</scope>
    <source>
        <strain evidence="3">cv. Darmor-bzh</strain>
    </source>
</reference>
<organism evidence="2 3">
    <name type="scientific">Brassica napus</name>
    <name type="common">Rape</name>
    <dbReference type="NCBI Taxonomy" id="3708"/>
    <lineage>
        <taxon>Eukaryota</taxon>
        <taxon>Viridiplantae</taxon>
        <taxon>Streptophyta</taxon>
        <taxon>Embryophyta</taxon>
        <taxon>Tracheophyta</taxon>
        <taxon>Spermatophyta</taxon>
        <taxon>Magnoliopsida</taxon>
        <taxon>eudicotyledons</taxon>
        <taxon>Gunneridae</taxon>
        <taxon>Pentapetalae</taxon>
        <taxon>rosids</taxon>
        <taxon>malvids</taxon>
        <taxon>Brassicales</taxon>
        <taxon>Brassicaceae</taxon>
        <taxon>Brassiceae</taxon>
        <taxon>Brassica</taxon>
    </lineage>
</organism>
<gene>
    <name evidence="2" type="primary">BnaC09g30660D</name>
    <name evidence="2" type="ORF">GSBRNA2T00002888001</name>
</gene>
<protein>
    <submittedName>
        <fullName evidence="2">BnaC09g30660D protein</fullName>
    </submittedName>
</protein>
<evidence type="ECO:0000313" key="2">
    <source>
        <dbReference type="EMBL" id="CDY18316.1"/>
    </source>
</evidence>
<feature type="transmembrane region" description="Helical" evidence="1">
    <location>
        <begin position="75"/>
        <end position="97"/>
    </location>
</feature>
<proteinExistence type="predicted"/>
<accession>A0A078FZ38</accession>
<keyword evidence="1" id="KW-0472">Membrane</keyword>
<sequence>MAPSRTMLKAATQLHKRHGRLHNHLLLAPTRWMGLQKGWTLINQHHPALKMRRRASNAPGVIVGSTTIRLSHQVFFSYITSSAQLLFSVVCVFPIFFLKFPATSSI</sequence>
<dbReference type="AlphaFoldDB" id="A0A078FZ38"/>
<name>A0A078FZ38_BRANA</name>
<dbReference type="Proteomes" id="UP000028999">
    <property type="component" value="Unassembled WGS sequence"/>
</dbReference>
<keyword evidence="3" id="KW-1185">Reference proteome</keyword>
<keyword evidence="1" id="KW-1133">Transmembrane helix</keyword>
<dbReference type="Gramene" id="CDY18316">
    <property type="protein sequence ID" value="CDY18316"/>
    <property type="gene ID" value="GSBRNA2T00002888001"/>
</dbReference>